<evidence type="ECO:0000256" key="1">
    <source>
        <dbReference type="SAM" id="Phobius"/>
    </source>
</evidence>
<comment type="caution">
    <text evidence="2">The sequence shown here is derived from an EMBL/GenBank/DDBJ whole genome shotgun (WGS) entry which is preliminary data.</text>
</comment>
<proteinExistence type="predicted"/>
<organism evidence="2 3">
    <name type="scientific">Trichostrongylus colubriformis</name>
    <name type="common">Black scour worm</name>
    <dbReference type="NCBI Taxonomy" id="6319"/>
    <lineage>
        <taxon>Eukaryota</taxon>
        <taxon>Metazoa</taxon>
        <taxon>Ecdysozoa</taxon>
        <taxon>Nematoda</taxon>
        <taxon>Chromadorea</taxon>
        <taxon>Rhabditida</taxon>
        <taxon>Rhabditina</taxon>
        <taxon>Rhabditomorpha</taxon>
        <taxon>Strongyloidea</taxon>
        <taxon>Trichostrongylidae</taxon>
        <taxon>Trichostrongylus</taxon>
    </lineage>
</organism>
<sequence>MRRNVWTAIGIQYVVSFCCSVYVLTTKLVYIHNDDGTTILKAYEQHVDVFYWMNDAVLSIPPLSLTLLSSDLRQSIIHLFKGRNFKGDAAAAVAVFSTQGSAV</sequence>
<evidence type="ECO:0000313" key="3">
    <source>
        <dbReference type="Proteomes" id="UP001331761"/>
    </source>
</evidence>
<keyword evidence="1" id="KW-0812">Transmembrane</keyword>
<accession>A0AAN8IAT0</accession>
<evidence type="ECO:0000313" key="2">
    <source>
        <dbReference type="EMBL" id="KAK5965701.1"/>
    </source>
</evidence>
<feature type="transmembrane region" description="Helical" evidence="1">
    <location>
        <begin position="6"/>
        <end position="24"/>
    </location>
</feature>
<gene>
    <name evidence="2" type="ORF">GCK32_010006</name>
</gene>
<protein>
    <submittedName>
        <fullName evidence="2">Uncharacterized protein</fullName>
    </submittedName>
</protein>
<dbReference type="EMBL" id="WIXE01024329">
    <property type="protein sequence ID" value="KAK5965701.1"/>
    <property type="molecule type" value="Genomic_DNA"/>
</dbReference>
<keyword evidence="1" id="KW-1133">Transmembrane helix</keyword>
<dbReference type="AlphaFoldDB" id="A0AAN8IAT0"/>
<reference evidence="2 3" key="1">
    <citation type="submission" date="2019-10" db="EMBL/GenBank/DDBJ databases">
        <title>Assembly and Annotation for the nematode Trichostrongylus colubriformis.</title>
        <authorList>
            <person name="Martin J."/>
        </authorList>
    </citation>
    <scope>NUCLEOTIDE SEQUENCE [LARGE SCALE GENOMIC DNA]</scope>
    <source>
        <strain evidence="2">G859</strain>
        <tissue evidence="2">Whole worm</tissue>
    </source>
</reference>
<name>A0AAN8IAT0_TRICO</name>
<keyword evidence="1" id="KW-0472">Membrane</keyword>
<keyword evidence="3" id="KW-1185">Reference proteome</keyword>
<dbReference type="Proteomes" id="UP001331761">
    <property type="component" value="Unassembled WGS sequence"/>
</dbReference>